<dbReference type="InterPro" id="IPR026891">
    <property type="entry name" value="Fn3-like"/>
</dbReference>
<dbReference type="InterPro" id="IPR019800">
    <property type="entry name" value="Glyco_hydro_3_AS"/>
</dbReference>
<dbReference type="Proteomes" id="UP000633136">
    <property type="component" value="Unassembled WGS sequence"/>
</dbReference>
<keyword evidence="2 6" id="KW-0378">Hydrolase</keyword>
<dbReference type="PANTHER" id="PTHR42715:SF10">
    <property type="entry name" value="BETA-GLUCOSIDASE"/>
    <property type="match status" value="1"/>
</dbReference>
<comment type="function">
    <text evidence="4">Catalyzes the hydrolysis of a non-reducing terminal alpha-L-arabinopyranosidic linkage in ginsenoside Rb2 (alpha-L-arabinopyranosyl-(1-&gt;6)-alpha-D-glucopyranosyl) to release alpha-D-glucopyranosyl (Rd). It is not able to hydrolyze alpha-L-arabinofuranosyl-(1-&gt;6)-alpha-D-glucopyranosyl (Rc).</text>
</comment>
<reference evidence="9" key="1">
    <citation type="journal article" date="2014" name="Int. J. Syst. Evol. Microbiol.">
        <title>Complete genome sequence of Corynebacterium casei LMG S-19264T (=DSM 44701T), isolated from a smear-ripened cheese.</title>
        <authorList>
            <consortium name="US DOE Joint Genome Institute (JGI-PGF)"/>
            <person name="Walter F."/>
            <person name="Albersmeier A."/>
            <person name="Kalinowski J."/>
            <person name="Ruckert C."/>
        </authorList>
    </citation>
    <scope>NUCLEOTIDE SEQUENCE</scope>
    <source>
        <strain evidence="9">CGMCC 1.15388</strain>
    </source>
</reference>
<dbReference type="Gene3D" id="3.40.50.1700">
    <property type="entry name" value="Glycoside hydrolase family 3 C-terminal domain"/>
    <property type="match status" value="1"/>
</dbReference>
<dbReference type="InterPro" id="IPR036962">
    <property type="entry name" value="Glyco_hydro_3_N_sf"/>
</dbReference>
<dbReference type="AlphaFoldDB" id="A0A917ARJ7"/>
<protein>
    <recommendedName>
        <fullName evidence="5">Exo-alpha-(1-&gt;6)-L-arabinopyranosidase</fullName>
    </recommendedName>
</protein>
<dbReference type="InterPro" id="IPR013783">
    <property type="entry name" value="Ig-like_fold"/>
</dbReference>
<evidence type="ECO:0000256" key="5">
    <source>
        <dbReference type="ARBA" id="ARBA00074219"/>
    </source>
</evidence>
<dbReference type="Gene3D" id="3.20.20.300">
    <property type="entry name" value="Glycoside hydrolase, family 3, N-terminal domain"/>
    <property type="match status" value="1"/>
</dbReference>
<evidence type="ECO:0000256" key="4">
    <source>
        <dbReference type="ARBA" id="ARBA00058905"/>
    </source>
</evidence>
<comment type="caution">
    <text evidence="9">The sequence shown here is derived from an EMBL/GenBank/DDBJ whole genome shotgun (WGS) entry which is preliminary data.</text>
</comment>
<gene>
    <name evidence="9" type="ORF">GCM10011401_16110</name>
</gene>
<dbReference type="InterPro" id="IPR050288">
    <property type="entry name" value="Cellulose_deg_GH3"/>
</dbReference>
<feature type="domain" description="Fibronectin type III-like" evidence="8">
    <location>
        <begin position="621"/>
        <end position="691"/>
    </location>
</feature>
<evidence type="ECO:0000256" key="1">
    <source>
        <dbReference type="ARBA" id="ARBA00005336"/>
    </source>
</evidence>
<dbReference type="InterPro" id="IPR036881">
    <property type="entry name" value="Glyco_hydro_3_C_sf"/>
</dbReference>
<dbReference type="Gene3D" id="2.60.40.10">
    <property type="entry name" value="Immunoglobulins"/>
    <property type="match status" value="1"/>
</dbReference>
<dbReference type="InterPro" id="IPR001764">
    <property type="entry name" value="Glyco_hydro_3_N"/>
</dbReference>
<dbReference type="GO" id="GO:0005975">
    <property type="term" value="P:carbohydrate metabolic process"/>
    <property type="evidence" value="ECO:0007669"/>
    <property type="project" value="InterPro"/>
</dbReference>
<dbReference type="EMBL" id="BMIS01000006">
    <property type="protein sequence ID" value="GGE69534.1"/>
    <property type="molecule type" value="Genomic_DNA"/>
</dbReference>
<proteinExistence type="inferred from homology"/>
<evidence type="ECO:0000259" key="8">
    <source>
        <dbReference type="SMART" id="SM01217"/>
    </source>
</evidence>
<feature type="region of interest" description="Disordered" evidence="7">
    <location>
        <begin position="411"/>
        <end position="435"/>
    </location>
</feature>
<dbReference type="Pfam" id="PF01915">
    <property type="entry name" value="Glyco_hydro_3_C"/>
    <property type="match status" value="1"/>
</dbReference>
<feature type="compositionally biased region" description="Acidic residues" evidence="7">
    <location>
        <begin position="417"/>
        <end position="427"/>
    </location>
</feature>
<evidence type="ECO:0000256" key="3">
    <source>
        <dbReference type="ARBA" id="ARBA00023277"/>
    </source>
</evidence>
<sequence length="785" mass="83313">MSADPTSAENRSPDFASADPAEMVAGLSLEQKADLVTGDTFWTTAGIPRSGRAPEIPSIMLADGPHGLRRQVAAADHLGLEQSVPATCFPPAVALGSAFDRDLAHRVGAAIASEARAEGVGVVLGPGLNIKRSPLCGRNFEYLSEDPLVSGEMAAALTQGIQSRGVGASLKHFAANNQEHDRMRSSSDVDARPLREIYLRGFERAVKQARPWTVMSAYNRINGVSASENRWLLTEVLREDWSFEGLVVSDWFAVADRAQALQAGLDLEMPTTGGVSQQHVLEAVRSGELEETALDDCAERVIRLIQQVLRGAEAGAEADDAGSPASADAAASAGAHHELAREAAARSAVLLKNEGQLLPLHPQSSVAVIGEFARRPRFQGAGSSQINPIRVEDAYSAIAEVAEGPVSFAPGFALPGEEPDGSPEESDPAGLREEAAEAASSADVAVVFLGLPAEEESEGFDRAHLDLPAEQLELLDAVLAANPSTAVVLSHGGVVALPFAHRVPAILDAWLLGQAGGSATADLLFGAANPSGRLTETIPLRLADTPAYLDFPGEHGHVRYGEGIFVGYRWYDARQMEVAFPFGHGLSYTQFEYADLQVEADDAGLQLRVTVTNTGERSGREVVQAYASRPESSVARPPRELKAFASVELAAGESQAVELSVPRQDLAHWDIRLEDWAVEGGRHVVAVGASSRDLRLETSVELPEDEIALPLSEESTLDDALAHPVTGPMIRSQLEQAAGADTSVFSAEGTLRMMKSFPLGRISSFGNSGLDAQKAQELIALTQKD</sequence>
<dbReference type="Pfam" id="PF14310">
    <property type="entry name" value="Fn3-like"/>
    <property type="match status" value="1"/>
</dbReference>
<evidence type="ECO:0000256" key="2">
    <source>
        <dbReference type="ARBA" id="ARBA00022801"/>
    </source>
</evidence>
<keyword evidence="10" id="KW-1185">Reference proteome</keyword>
<dbReference type="PRINTS" id="PR00133">
    <property type="entry name" value="GLHYDRLASE3"/>
</dbReference>
<comment type="similarity">
    <text evidence="1 6">Belongs to the glycosyl hydrolase 3 family.</text>
</comment>
<accession>A0A917ARJ7</accession>
<dbReference type="FunFam" id="2.60.40.10:FF:000495">
    <property type="entry name" value="Periplasmic beta-glucosidase"/>
    <property type="match status" value="1"/>
</dbReference>
<evidence type="ECO:0000313" key="9">
    <source>
        <dbReference type="EMBL" id="GGE69534.1"/>
    </source>
</evidence>
<dbReference type="Pfam" id="PF00933">
    <property type="entry name" value="Glyco_hydro_3"/>
    <property type="match status" value="1"/>
</dbReference>
<dbReference type="InterPro" id="IPR017853">
    <property type="entry name" value="GH"/>
</dbReference>
<keyword evidence="6" id="KW-0326">Glycosidase</keyword>
<dbReference type="SUPFAM" id="SSF51445">
    <property type="entry name" value="(Trans)glycosidases"/>
    <property type="match status" value="1"/>
</dbReference>
<evidence type="ECO:0000313" key="10">
    <source>
        <dbReference type="Proteomes" id="UP000633136"/>
    </source>
</evidence>
<name>A0A917ARJ7_9MICC</name>
<dbReference type="SUPFAM" id="SSF52279">
    <property type="entry name" value="Beta-D-glucan exohydrolase, C-terminal domain"/>
    <property type="match status" value="1"/>
</dbReference>
<dbReference type="InterPro" id="IPR002772">
    <property type="entry name" value="Glyco_hydro_3_C"/>
</dbReference>
<dbReference type="GO" id="GO:0008422">
    <property type="term" value="F:beta-glucosidase activity"/>
    <property type="evidence" value="ECO:0007669"/>
    <property type="project" value="UniProtKB-ARBA"/>
</dbReference>
<dbReference type="PANTHER" id="PTHR42715">
    <property type="entry name" value="BETA-GLUCOSIDASE"/>
    <property type="match status" value="1"/>
</dbReference>
<dbReference type="SMART" id="SM01217">
    <property type="entry name" value="Fn3_like"/>
    <property type="match status" value="1"/>
</dbReference>
<reference evidence="9" key="2">
    <citation type="submission" date="2020-09" db="EMBL/GenBank/DDBJ databases">
        <authorList>
            <person name="Sun Q."/>
            <person name="Zhou Y."/>
        </authorList>
    </citation>
    <scope>NUCLEOTIDE SEQUENCE</scope>
    <source>
        <strain evidence="9">CGMCC 1.15388</strain>
    </source>
</reference>
<evidence type="ECO:0000256" key="7">
    <source>
        <dbReference type="SAM" id="MobiDB-lite"/>
    </source>
</evidence>
<organism evidence="9 10">
    <name type="scientific">Nesterenkonia cremea</name>
    <dbReference type="NCBI Taxonomy" id="1882340"/>
    <lineage>
        <taxon>Bacteria</taxon>
        <taxon>Bacillati</taxon>
        <taxon>Actinomycetota</taxon>
        <taxon>Actinomycetes</taxon>
        <taxon>Micrococcales</taxon>
        <taxon>Micrococcaceae</taxon>
        <taxon>Nesterenkonia</taxon>
    </lineage>
</organism>
<dbReference type="PROSITE" id="PS00775">
    <property type="entry name" value="GLYCOSYL_HYDROL_F3"/>
    <property type="match status" value="1"/>
</dbReference>
<evidence type="ECO:0000256" key="6">
    <source>
        <dbReference type="RuleBase" id="RU361161"/>
    </source>
</evidence>
<keyword evidence="3" id="KW-0119">Carbohydrate metabolism</keyword>